<dbReference type="STRING" id="1185876.BN8_05072"/>
<name>I2GPF7_9BACT</name>
<accession>I2GPF7</accession>
<reference evidence="1 2" key="1">
    <citation type="journal article" date="2012" name="J. Bacteriol.">
        <title>Genome Sequence of the Filamentous Bacterium Fibrisoma limi BUZ 3T.</title>
        <authorList>
            <person name="Filippini M."/>
            <person name="Qi W."/>
            <person name="Jaenicke S."/>
            <person name="Goesmann A."/>
            <person name="Smits T.H."/>
            <person name="Bagheri H.C."/>
        </authorList>
    </citation>
    <scope>NUCLEOTIDE SEQUENCE [LARGE SCALE GENOMIC DNA]</scope>
    <source>
        <strain evidence="2">BUZ 3T</strain>
    </source>
</reference>
<gene>
    <name evidence="1" type="ORF">BN8_05072</name>
</gene>
<dbReference type="Proteomes" id="UP000009309">
    <property type="component" value="Unassembled WGS sequence"/>
</dbReference>
<dbReference type="eggNOG" id="ENOG50337KM">
    <property type="taxonomic scope" value="Bacteria"/>
</dbReference>
<dbReference type="Pfam" id="PF05751">
    <property type="entry name" value="FixH"/>
    <property type="match status" value="1"/>
</dbReference>
<organism evidence="1 2">
    <name type="scientific">Fibrisoma limi BUZ 3</name>
    <dbReference type="NCBI Taxonomy" id="1185876"/>
    <lineage>
        <taxon>Bacteria</taxon>
        <taxon>Pseudomonadati</taxon>
        <taxon>Bacteroidota</taxon>
        <taxon>Cytophagia</taxon>
        <taxon>Cytophagales</taxon>
        <taxon>Spirosomataceae</taxon>
        <taxon>Fibrisoma</taxon>
    </lineage>
</organism>
<dbReference type="OrthoDB" id="964565at2"/>
<dbReference type="InterPro" id="IPR008620">
    <property type="entry name" value="FixH"/>
</dbReference>
<comment type="caution">
    <text evidence="1">The sequence shown here is derived from an EMBL/GenBank/DDBJ whole genome shotgun (WGS) entry which is preliminary data.</text>
</comment>
<sequence>MTFEPATQSVAFVLPLYFYKAELTFSRLNDTFDDVQIRVTPGNLPRYVVSTAQLAKGIWHARLNWSDGQQSYHEEKEIIVG</sequence>
<protein>
    <submittedName>
        <fullName evidence="1">Uncharacterized protein</fullName>
    </submittedName>
</protein>
<evidence type="ECO:0000313" key="2">
    <source>
        <dbReference type="Proteomes" id="UP000009309"/>
    </source>
</evidence>
<dbReference type="AlphaFoldDB" id="I2GPF7"/>
<dbReference type="RefSeq" id="WP_009284350.1">
    <property type="nucleotide sequence ID" value="NZ_CAIT01000009.1"/>
</dbReference>
<dbReference type="EMBL" id="CAIT01000009">
    <property type="protein sequence ID" value="CCH55785.1"/>
    <property type="molecule type" value="Genomic_DNA"/>
</dbReference>
<keyword evidence="2" id="KW-1185">Reference proteome</keyword>
<evidence type="ECO:0000313" key="1">
    <source>
        <dbReference type="EMBL" id="CCH55785.1"/>
    </source>
</evidence>
<proteinExistence type="predicted"/>